<dbReference type="EMBL" id="JAMFTS010000005">
    <property type="protein sequence ID" value="KAJ4746862.1"/>
    <property type="molecule type" value="Genomic_DNA"/>
</dbReference>
<keyword evidence="1" id="KW-1133">Transmembrane helix</keyword>
<sequence>MSDACARATETSWDQIRQHVPQNTGCAILLASSKGTLQPHLSFVSFLVLVGPYLLLLSIQVLTEALSRYGRSPAWLITPVVYEGYRILQLMRGITLAGDEVGAPVWMAQTLPDTSRVGILVGLELLMLGIQLMQFKTNPSLPSRLASLFFPSPFSTSQFTRPHLLFLTTTTTTTFLITRKRLPSLLSYPDFSSSF</sequence>
<keyword evidence="1" id="KW-0472">Membrane</keyword>
<proteinExistence type="predicted"/>
<dbReference type="PANTHER" id="PTHR33918">
    <property type="entry name" value="OS01G0704200 PROTEIN"/>
    <property type="match status" value="1"/>
</dbReference>
<gene>
    <name evidence="2" type="ORF">LUZ62_081267</name>
</gene>
<evidence type="ECO:0000313" key="2">
    <source>
        <dbReference type="EMBL" id="KAJ4746862.1"/>
    </source>
</evidence>
<evidence type="ECO:0000313" key="3">
    <source>
        <dbReference type="Proteomes" id="UP001140206"/>
    </source>
</evidence>
<keyword evidence="3" id="KW-1185">Reference proteome</keyword>
<evidence type="ECO:0000256" key="1">
    <source>
        <dbReference type="SAM" id="Phobius"/>
    </source>
</evidence>
<dbReference type="PANTHER" id="PTHR33918:SF3">
    <property type="entry name" value="CYTOCHROME P450 FAMILY PROTEIN"/>
    <property type="match status" value="1"/>
</dbReference>
<organism evidence="2 3">
    <name type="scientific">Rhynchospora pubera</name>
    <dbReference type="NCBI Taxonomy" id="906938"/>
    <lineage>
        <taxon>Eukaryota</taxon>
        <taxon>Viridiplantae</taxon>
        <taxon>Streptophyta</taxon>
        <taxon>Embryophyta</taxon>
        <taxon>Tracheophyta</taxon>
        <taxon>Spermatophyta</taxon>
        <taxon>Magnoliopsida</taxon>
        <taxon>Liliopsida</taxon>
        <taxon>Poales</taxon>
        <taxon>Cyperaceae</taxon>
        <taxon>Cyperoideae</taxon>
        <taxon>Rhynchosporeae</taxon>
        <taxon>Rhynchospora</taxon>
    </lineage>
</organism>
<name>A0AAV8BWN4_9POAL</name>
<dbReference type="Proteomes" id="UP001140206">
    <property type="component" value="Chromosome 5"/>
</dbReference>
<protein>
    <submittedName>
        <fullName evidence="2">Cytochrome P450 family protein</fullName>
    </submittedName>
</protein>
<reference evidence="2" key="1">
    <citation type="submission" date="2022-08" db="EMBL/GenBank/DDBJ databases">
        <authorList>
            <person name="Marques A."/>
        </authorList>
    </citation>
    <scope>NUCLEOTIDE SEQUENCE</scope>
    <source>
        <strain evidence="2">RhyPub2mFocal</strain>
        <tissue evidence="2">Leaves</tissue>
    </source>
</reference>
<dbReference type="AlphaFoldDB" id="A0AAV8BWN4"/>
<keyword evidence="1" id="KW-0812">Transmembrane</keyword>
<accession>A0AAV8BWN4</accession>
<comment type="caution">
    <text evidence="2">The sequence shown here is derived from an EMBL/GenBank/DDBJ whole genome shotgun (WGS) entry which is preliminary data.</text>
</comment>
<feature type="transmembrane region" description="Helical" evidence="1">
    <location>
        <begin position="41"/>
        <end position="62"/>
    </location>
</feature>